<dbReference type="AlphaFoldDB" id="A0A1E7YTI4"/>
<comment type="caution">
    <text evidence="14">The sequence shown here is derived from an EMBL/GenBank/DDBJ whole genome shotgun (WGS) entry which is preliminary data.</text>
</comment>
<evidence type="ECO:0000256" key="6">
    <source>
        <dbReference type="ARBA" id="ARBA00022692"/>
    </source>
</evidence>
<feature type="transmembrane region" description="Helical" evidence="13">
    <location>
        <begin position="217"/>
        <end position="243"/>
    </location>
</feature>
<reference evidence="14 15" key="1">
    <citation type="submission" date="2016-06" db="EMBL/GenBank/DDBJ databases">
        <title>Gene turnover analysis identifies the evolutionary adaptation of the extremophile Acidithiobacillus caldus.</title>
        <authorList>
            <person name="Zhang X."/>
        </authorList>
    </citation>
    <scope>NUCLEOTIDE SEQUENCE [LARGE SCALE GENOMIC DNA]</scope>
    <source>
        <strain evidence="14 15">S1</strain>
    </source>
</reference>
<gene>
    <name evidence="14" type="ORF">BAE30_12215</name>
</gene>
<dbReference type="PANTHER" id="PTHR30365">
    <property type="entry name" value="CYTOCHROME D UBIQUINOL OXIDASE"/>
    <property type="match status" value="1"/>
</dbReference>
<feature type="region of interest" description="Disordered" evidence="12">
    <location>
        <begin position="342"/>
        <end position="372"/>
    </location>
</feature>
<evidence type="ECO:0000256" key="13">
    <source>
        <dbReference type="SAM" id="Phobius"/>
    </source>
</evidence>
<feature type="non-terminal residue" evidence="14">
    <location>
        <position position="1"/>
    </location>
</feature>
<feature type="transmembrane region" description="Helical" evidence="13">
    <location>
        <begin position="16"/>
        <end position="37"/>
    </location>
</feature>
<evidence type="ECO:0000256" key="11">
    <source>
        <dbReference type="ARBA" id="ARBA00023136"/>
    </source>
</evidence>
<feature type="transmembrane region" description="Helical" evidence="13">
    <location>
        <begin position="110"/>
        <end position="127"/>
    </location>
</feature>
<keyword evidence="4" id="KW-1003">Cell membrane</keyword>
<evidence type="ECO:0000256" key="2">
    <source>
        <dbReference type="ARBA" id="ARBA00009819"/>
    </source>
</evidence>
<accession>A0A1E7YTI4</accession>
<organism evidence="14 15">
    <name type="scientific">Acidithiobacillus caldus</name>
    <dbReference type="NCBI Taxonomy" id="33059"/>
    <lineage>
        <taxon>Bacteria</taxon>
        <taxon>Pseudomonadati</taxon>
        <taxon>Pseudomonadota</taxon>
        <taxon>Acidithiobacillia</taxon>
        <taxon>Acidithiobacillales</taxon>
        <taxon>Acidithiobacillaceae</taxon>
        <taxon>Acidithiobacillus</taxon>
    </lineage>
</organism>
<evidence type="ECO:0000256" key="3">
    <source>
        <dbReference type="ARBA" id="ARBA00022448"/>
    </source>
</evidence>
<evidence type="ECO:0000256" key="10">
    <source>
        <dbReference type="ARBA" id="ARBA00023004"/>
    </source>
</evidence>
<evidence type="ECO:0000256" key="9">
    <source>
        <dbReference type="ARBA" id="ARBA00022989"/>
    </source>
</evidence>
<dbReference type="GO" id="GO:0020037">
    <property type="term" value="F:heme binding"/>
    <property type="evidence" value="ECO:0007669"/>
    <property type="project" value="TreeGrafter"/>
</dbReference>
<evidence type="ECO:0000256" key="7">
    <source>
        <dbReference type="ARBA" id="ARBA00022723"/>
    </source>
</evidence>
<evidence type="ECO:0000256" key="8">
    <source>
        <dbReference type="ARBA" id="ARBA00022982"/>
    </source>
</evidence>
<dbReference type="GO" id="GO:0019646">
    <property type="term" value="P:aerobic electron transport chain"/>
    <property type="evidence" value="ECO:0007669"/>
    <property type="project" value="InterPro"/>
</dbReference>
<keyword evidence="3" id="KW-0813">Transport</keyword>
<keyword evidence="6 13" id="KW-0812">Transmembrane</keyword>
<keyword evidence="7" id="KW-0479">Metal-binding</keyword>
<feature type="transmembrane region" description="Helical" evidence="13">
    <location>
        <begin position="77"/>
        <end position="98"/>
    </location>
</feature>
<keyword evidence="10" id="KW-0408">Iron</keyword>
<comment type="subcellular location">
    <subcellularLocation>
        <location evidence="1">Cell membrane</location>
        <topology evidence="1">Multi-pass membrane protein</topology>
    </subcellularLocation>
</comment>
<name>A0A1E7YTI4_9PROT</name>
<comment type="similarity">
    <text evidence="2">Belongs to the cytochrome ubiquinol oxidase subunit 1 family.</text>
</comment>
<dbReference type="Pfam" id="PF01654">
    <property type="entry name" value="Cyt_bd_oxida_I"/>
    <property type="match status" value="1"/>
</dbReference>
<dbReference type="GO" id="GO:0016682">
    <property type="term" value="F:oxidoreductase activity, acting on diphenols and related substances as donors, oxygen as acceptor"/>
    <property type="evidence" value="ECO:0007669"/>
    <property type="project" value="TreeGrafter"/>
</dbReference>
<dbReference type="GO" id="GO:0005886">
    <property type="term" value="C:plasma membrane"/>
    <property type="evidence" value="ECO:0007669"/>
    <property type="project" value="UniProtKB-SubCell"/>
</dbReference>
<keyword evidence="8" id="KW-0249">Electron transport</keyword>
<dbReference type="Proteomes" id="UP000175707">
    <property type="component" value="Unassembled WGS sequence"/>
</dbReference>
<evidence type="ECO:0000313" key="15">
    <source>
        <dbReference type="Proteomes" id="UP000175707"/>
    </source>
</evidence>
<proteinExistence type="inferred from homology"/>
<evidence type="ECO:0000256" key="5">
    <source>
        <dbReference type="ARBA" id="ARBA00022617"/>
    </source>
</evidence>
<keyword evidence="11 13" id="KW-0472">Membrane</keyword>
<dbReference type="InterPro" id="IPR002585">
    <property type="entry name" value="Cyt-d_ubiquinol_oxidase_su_1"/>
</dbReference>
<evidence type="ECO:0000256" key="4">
    <source>
        <dbReference type="ARBA" id="ARBA00022475"/>
    </source>
</evidence>
<dbReference type="GO" id="GO:0009055">
    <property type="term" value="F:electron transfer activity"/>
    <property type="evidence" value="ECO:0007669"/>
    <property type="project" value="InterPro"/>
</dbReference>
<dbReference type="GO" id="GO:0070069">
    <property type="term" value="C:cytochrome complex"/>
    <property type="evidence" value="ECO:0007669"/>
    <property type="project" value="InterPro"/>
</dbReference>
<evidence type="ECO:0000256" key="12">
    <source>
        <dbReference type="SAM" id="MobiDB-lite"/>
    </source>
</evidence>
<feature type="transmembrane region" description="Helical" evidence="13">
    <location>
        <begin position="255"/>
        <end position="275"/>
    </location>
</feature>
<protein>
    <submittedName>
        <fullName evidence="14">Cytochrome D ubiquinol oxidase subunit I</fullName>
    </submittedName>
</protein>
<dbReference type="EMBL" id="LZYH01000789">
    <property type="protein sequence ID" value="OFC52162.1"/>
    <property type="molecule type" value="Genomic_DNA"/>
</dbReference>
<keyword evidence="9 13" id="KW-1133">Transmembrane helix</keyword>
<evidence type="ECO:0000313" key="14">
    <source>
        <dbReference type="EMBL" id="OFC52162.1"/>
    </source>
</evidence>
<evidence type="ECO:0000256" key="1">
    <source>
        <dbReference type="ARBA" id="ARBA00004651"/>
    </source>
</evidence>
<dbReference type="PANTHER" id="PTHR30365:SF14">
    <property type="entry name" value="CYTOCHROME BD MENAQUINOL OXIDASE SUBUNIT I-RELATED"/>
    <property type="match status" value="1"/>
</dbReference>
<feature type="transmembrane region" description="Helical" evidence="13">
    <location>
        <begin position="306"/>
        <end position="327"/>
    </location>
</feature>
<dbReference type="GO" id="GO:0046872">
    <property type="term" value="F:metal ion binding"/>
    <property type="evidence" value="ECO:0007669"/>
    <property type="project" value="UniProtKB-KW"/>
</dbReference>
<keyword evidence="5" id="KW-0349">Heme</keyword>
<sequence>GFIGLMVFGWNKIGKGMHLFSTFNVAFASSLSAYWILVANSWMQTPNGVVLKDGIFQVTNWWHAIFNDNAIWGFPHMWMATMLLGFFVLAAVSSWYILKNRHADLFIKMLKPAVLALLICAPIQIWLGDSLGVDVAHSEPTSLAAMEGHYHTYLPNGKVNTGWHLIAIPNAKNDGNVFAITIPHVLSLLETHTWNGKVTGMDSFPAKDRPDVWVPFYAFRIMVAIGFFLFFMALWGTLLMLRGKFTVQELRQRPWFLRLMVFSGFLPYLAIWTGWWTREVGRQPWVVYNIMRTYEGVSHMGVGQEIAWFAGYIVFELSVWAGAWYFFSKVIRKGPDLDSPLPGVSSDTDASVEAGGGMVRPSFAKPILHPEP</sequence>